<dbReference type="GO" id="GO:0016779">
    <property type="term" value="F:nucleotidyltransferase activity"/>
    <property type="evidence" value="ECO:0007669"/>
    <property type="project" value="UniProtKB-ARBA"/>
</dbReference>
<dbReference type="OrthoDB" id="9784832at2"/>
<dbReference type="Gene3D" id="2.160.10.10">
    <property type="entry name" value="Hexapeptide repeat proteins"/>
    <property type="match status" value="1"/>
</dbReference>
<dbReference type="InterPro" id="IPR023917">
    <property type="entry name" value="Bifunctiontional_GlmU_bac-type"/>
</dbReference>
<dbReference type="InterPro" id="IPR050065">
    <property type="entry name" value="GlmU-like"/>
</dbReference>
<evidence type="ECO:0000256" key="2">
    <source>
        <dbReference type="ARBA" id="ARBA00023315"/>
    </source>
</evidence>
<dbReference type="SUPFAM" id="SSF51161">
    <property type="entry name" value="Trimeric LpxA-like enzymes"/>
    <property type="match status" value="1"/>
</dbReference>
<protein>
    <submittedName>
        <fullName evidence="3">UDP-N-acetylglucosamine diphosphorylase/glucosamine-1-phosphate N-acetyltransferase</fullName>
    </submittedName>
</protein>
<organism evidence="3 4">
    <name type="scientific">Thermoflexibacter ruber</name>
    <dbReference type="NCBI Taxonomy" id="1003"/>
    <lineage>
        <taxon>Bacteria</taxon>
        <taxon>Pseudomonadati</taxon>
        <taxon>Bacteroidota</taxon>
        <taxon>Cytophagia</taxon>
        <taxon>Cytophagales</taxon>
        <taxon>Thermoflexibacteraceae</taxon>
        <taxon>Thermoflexibacter</taxon>
    </lineage>
</organism>
<dbReference type="PANTHER" id="PTHR43584">
    <property type="entry name" value="NUCLEOTIDYL TRANSFERASE"/>
    <property type="match status" value="1"/>
</dbReference>
<dbReference type="AlphaFoldDB" id="A0A1I2H0D2"/>
<gene>
    <name evidence="3" type="ORF">SAMN04488541_102113</name>
</gene>
<evidence type="ECO:0000313" key="3">
    <source>
        <dbReference type="EMBL" id="SFF22988.1"/>
    </source>
</evidence>
<dbReference type="Pfam" id="PF13562">
    <property type="entry name" value="NTP_transf_4"/>
    <property type="match status" value="1"/>
</dbReference>
<dbReference type="Proteomes" id="UP000199513">
    <property type="component" value="Unassembled WGS sequence"/>
</dbReference>
<dbReference type="EMBL" id="FONY01000021">
    <property type="protein sequence ID" value="SFF22988.1"/>
    <property type="molecule type" value="Genomic_DNA"/>
</dbReference>
<reference evidence="3 4" key="1">
    <citation type="submission" date="2016-10" db="EMBL/GenBank/DDBJ databases">
        <authorList>
            <person name="de Groot N.N."/>
        </authorList>
    </citation>
    <scope>NUCLEOTIDE SEQUENCE [LARGE SCALE GENOMIC DNA]</scope>
    <source>
        <strain>GEY</strain>
        <strain evidence="4">DSM 9560</strain>
    </source>
</reference>
<dbReference type="InterPro" id="IPR011004">
    <property type="entry name" value="Trimer_LpxA-like_sf"/>
</dbReference>
<accession>A0A1I2H0D2</accession>
<sequence length="397" mass="44407">MNLIFFDTPTQHLDLSPLTLTRPLADLRIGILKIAEKWKYWFSEYFGNQDIKVSFLTPNYLSTKFPLQHDTDNFYINGGLLPNKEITRQIFQLFHNEVISNEQHLLAARTDKIFNSYEALVEGIPVLQQMNEDITIISQLWHIFEHNRNQIIADFEMITKGRKSQPITDPHTIAYAKDNIFLEEGAVVKAAILDAENAPIYLGKNSLVEIGCIIRGAFALCEGASLNFGAKMRGDTTIGVFSKFGGEVSNVVVQGYSNKAHDGYLGNSVIGEWCNMGADTNSSNLKNTFKPVSIWNYRFKDYINTEKLFCGTFMGDFVRCGINTMLNTGTVIGVGANVFGADFPPKFVPDFAWGGAAGFVKTQLDKLFETASVMKSRRGQTLTKEDKAILTHLYASS</sequence>
<dbReference type="RefSeq" id="WP_091545753.1">
    <property type="nucleotide sequence ID" value="NZ_FONY01000021.1"/>
</dbReference>
<dbReference type="NCBIfam" id="TIGR03991">
    <property type="entry name" value="alt_bact_glmU"/>
    <property type="match status" value="1"/>
</dbReference>
<dbReference type="PANTHER" id="PTHR43584:SF8">
    <property type="entry name" value="N-ACETYLMURAMATE ALPHA-1-PHOSPHATE URIDYLYLTRANSFERASE"/>
    <property type="match status" value="1"/>
</dbReference>
<dbReference type="GO" id="GO:0016746">
    <property type="term" value="F:acyltransferase activity"/>
    <property type="evidence" value="ECO:0007669"/>
    <property type="project" value="UniProtKB-KW"/>
</dbReference>
<evidence type="ECO:0000313" key="4">
    <source>
        <dbReference type="Proteomes" id="UP000199513"/>
    </source>
</evidence>
<keyword evidence="2" id="KW-0012">Acyltransferase</keyword>
<name>A0A1I2H0D2_9BACT</name>
<evidence type="ECO:0000256" key="1">
    <source>
        <dbReference type="ARBA" id="ARBA00022679"/>
    </source>
</evidence>
<keyword evidence="4" id="KW-1185">Reference proteome</keyword>
<proteinExistence type="predicted"/>
<keyword evidence="1 3" id="KW-0808">Transferase</keyword>
<dbReference type="STRING" id="1003.SAMN04488541_102113"/>